<proteinExistence type="predicted"/>
<evidence type="ECO:0000313" key="2">
    <source>
        <dbReference type="EMBL" id="TVY92359.1"/>
    </source>
</evidence>
<comment type="caution">
    <text evidence="2">The sequence shown here is derived from an EMBL/GenBank/DDBJ whole genome shotgun (WGS) entry which is preliminary data.</text>
</comment>
<dbReference type="AlphaFoldDB" id="A0A559MHC5"/>
<feature type="compositionally biased region" description="Acidic residues" evidence="1">
    <location>
        <begin position="1"/>
        <end position="18"/>
    </location>
</feature>
<name>A0A559MHC5_9HELO</name>
<dbReference type="Gene3D" id="3.40.50.150">
    <property type="entry name" value="Vaccinia Virus protein VP39"/>
    <property type="match status" value="1"/>
</dbReference>
<dbReference type="Proteomes" id="UP000315522">
    <property type="component" value="Unassembled WGS sequence"/>
</dbReference>
<dbReference type="CDD" id="cd02440">
    <property type="entry name" value="AdoMet_MTases"/>
    <property type="match status" value="1"/>
</dbReference>
<evidence type="ECO:0000313" key="3">
    <source>
        <dbReference type="Proteomes" id="UP000315522"/>
    </source>
</evidence>
<keyword evidence="3" id="KW-1185">Reference proteome</keyword>
<dbReference type="PANTHER" id="PTHR43591:SF24">
    <property type="entry name" value="2-METHOXY-6-POLYPRENYL-1,4-BENZOQUINOL METHYLASE, MITOCHONDRIAL"/>
    <property type="match status" value="1"/>
</dbReference>
<dbReference type="InterPro" id="IPR029063">
    <property type="entry name" value="SAM-dependent_MTases_sf"/>
</dbReference>
<dbReference type="EMBL" id="QGML01000332">
    <property type="protein sequence ID" value="TVY92359.1"/>
    <property type="molecule type" value="Genomic_DNA"/>
</dbReference>
<gene>
    <name evidence="2" type="primary">LAE1_2</name>
    <name evidence="2" type="ORF">LAWI1_G001501</name>
</gene>
<sequence>DGEDVGPEVADEEEELAFDADSTYGAYSDATDTGSTDHWGPNDEQAKSQQDISHHFWLMMLRGELYEAPVKNPHRILDVGTGTGAWVIDVAEKHPEADVKGIDVSPIQPIWVPPNARFELDDYNLPWQDVEKYDLIHQRELLGSIPNWPKFYKECFKALKPGGWIDCSEPGLYFESFYDTLGEDHAYKLWGTAMLEAGNKAGLSFDVAPYMKGWLEDAGFINVRERKFCCTIGKWSKDPWERDVGVWEQLRLDAGVQDFCERRFMSNLGWRAEEVTVFCARMRAALKNNRLLAHHWL</sequence>
<feature type="region of interest" description="Disordered" evidence="1">
    <location>
        <begin position="1"/>
        <end position="47"/>
    </location>
</feature>
<dbReference type="Pfam" id="PF13489">
    <property type="entry name" value="Methyltransf_23"/>
    <property type="match status" value="1"/>
</dbReference>
<dbReference type="PANTHER" id="PTHR43591">
    <property type="entry name" value="METHYLTRANSFERASE"/>
    <property type="match status" value="1"/>
</dbReference>
<evidence type="ECO:0000256" key="1">
    <source>
        <dbReference type="SAM" id="MobiDB-lite"/>
    </source>
</evidence>
<organism evidence="2 3">
    <name type="scientific">Lachnellula willkommii</name>
    <dbReference type="NCBI Taxonomy" id="215461"/>
    <lineage>
        <taxon>Eukaryota</taxon>
        <taxon>Fungi</taxon>
        <taxon>Dikarya</taxon>
        <taxon>Ascomycota</taxon>
        <taxon>Pezizomycotina</taxon>
        <taxon>Leotiomycetes</taxon>
        <taxon>Helotiales</taxon>
        <taxon>Lachnaceae</taxon>
        <taxon>Lachnellula</taxon>
    </lineage>
</organism>
<dbReference type="SUPFAM" id="SSF53335">
    <property type="entry name" value="S-adenosyl-L-methionine-dependent methyltransferases"/>
    <property type="match status" value="1"/>
</dbReference>
<reference evidence="2 3" key="1">
    <citation type="submission" date="2018-05" db="EMBL/GenBank/DDBJ databases">
        <title>Genome sequencing and assembly of the regulated plant pathogen Lachnellula willkommii and related sister species for the development of diagnostic species identification markers.</title>
        <authorList>
            <person name="Giroux E."/>
            <person name="Bilodeau G."/>
        </authorList>
    </citation>
    <scope>NUCLEOTIDE SEQUENCE [LARGE SCALE GENOMIC DNA]</scope>
    <source>
        <strain evidence="2 3">CBS 172.35</strain>
    </source>
</reference>
<accession>A0A559MHC5</accession>
<feature type="non-terminal residue" evidence="2">
    <location>
        <position position="1"/>
    </location>
</feature>
<dbReference type="GO" id="GO:0008168">
    <property type="term" value="F:methyltransferase activity"/>
    <property type="evidence" value="ECO:0007669"/>
    <property type="project" value="TreeGrafter"/>
</dbReference>
<protein>
    <submittedName>
        <fullName evidence="2">Secondary metabolism regulator</fullName>
    </submittedName>
</protein>